<evidence type="ECO:0000313" key="7">
    <source>
        <dbReference type="Proteomes" id="UP001627408"/>
    </source>
</evidence>
<keyword evidence="4" id="KW-0804">Transcription</keyword>
<dbReference type="Pfam" id="PF00126">
    <property type="entry name" value="HTH_1"/>
    <property type="match status" value="1"/>
</dbReference>
<dbReference type="InterPro" id="IPR005119">
    <property type="entry name" value="LysR_subst-bd"/>
</dbReference>
<comment type="similarity">
    <text evidence="1">Belongs to the LysR transcriptional regulatory family.</text>
</comment>
<evidence type="ECO:0000256" key="2">
    <source>
        <dbReference type="ARBA" id="ARBA00023015"/>
    </source>
</evidence>
<evidence type="ECO:0000256" key="1">
    <source>
        <dbReference type="ARBA" id="ARBA00009437"/>
    </source>
</evidence>
<evidence type="ECO:0000313" key="6">
    <source>
        <dbReference type="EMBL" id="MFL4471812.1"/>
    </source>
</evidence>
<organism evidence="6 7">
    <name type="scientific">Tateyamaria armeniaca</name>
    <dbReference type="NCBI Taxonomy" id="2518930"/>
    <lineage>
        <taxon>Bacteria</taxon>
        <taxon>Pseudomonadati</taxon>
        <taxon>Pseudomonadota</taxon>
        <taxon>Alphaproteobacteria</taxon>
        <taxon>Rhodobacterales</taxon>
        <taxon>Roseobacteraceae</taxon>
        <taxon>Tateyamaria</taxon>
    </lineage>
</organism>
<dbReference type="PANTHER" id="PTHR30419:SF8">
    <property type="entry name" value="NITROGEN ASSIMILATION TRANSCRIPTIONAL ACTIVATOR-RELATED"/>
    <property type="match status" value="1"/>
</dbReference>
<reference evidence="6 7" key="1">
    <citation type="submission" date="2024-08" db="EMBL/GenBank/DDBJ databases">
        <title>Tateyamaria sp. nov., isolated from marine algae.</title>
        <authorList>
            <person name="Choi B.J."/>
            <person name="Kim J.M."/>
            <person name="Lee J.K."/>
            <person name="Choi D.G."/>
            <person name="Bayburt H."/>
            <person name="Baek J.H."/>
            <person name="Han D.M."/>
            <person name="Jeon C.O."/>
        </authorList>
    </citation>
    <scope>NUCLEOTIDE SEQUENCE [LARGE SCALE GENOMIC DNA]</scope>
    <source>
        <strain evidence="6 7">KMU-156</strain>
    </source>
</reference>
<keyword evidence="7" id="KW-1185">Reference proteome</keyword>
<dbReference type="PROSITE" id="PS50931">
    <property type="entry name" value="HTH_LYSR"/>
    <property type="match status" value="1"/>
</dbReference>
<protein>
    <submittedName>
        <fullName evidence="6">LysR family transcriptional regulator</fullName>
    </submittedName>
</protein>
<evidence type="ECO:0000256" key="3">
    <source>
        <dbReference type="ARBA" id="ARBA00023125"/>
    </source>
</evidence>
<dbReference type="InterPro" id="IPR000847">
    <property type="entry name" value="LysR_HTH_N"/>
</dbReference>
<dbReference type="InterPro" id="IPR050950">
    <property type="entry name" value="HTH-type_LysR_regulators"/>
</dbReference>
<dbReference type="RefSeq" id="WP_407593677.1">
    <property type="nucleotide sequence ID" value="NZ_JBHDIY010000002.1"/>
</dbReference>
<dbReference type="Proteomes" id="UP001627408">
    <property type="component" value="Unassembled WGS sequence"/>
</dbReference>
<dbReference type="Pfam" id="PF03466">
    <property type="entry name" value="LysR_substrate"/>
    <property type="match status" value="1"/>
</dbReference>
<dbReference type="Gene3D" id="3.40.190.290">
    <property type="match status" value="1"/>
</dbReference>
<proteinExistence type="inferred from homology"/>
<dbReference type="EMBL" id="JBHDIY010000002">
    <property type="protein sequence ID" value="MFL4471812.1"/>
    <property type="molecule type" value="Genomic_DNA"/>
</dbReference>
<dbReference type="PANTHER" id="PTHR30419">
    <property type="entry name" value="HTH-TYPE TRANSCRIPTIONAL REGULATOR YBHD"/>
    <property type="match status" value="1"/>
</dbReference>
<name>A0ABW8UY20_9RHOB</name>
<dbReference type="SUPFAM" id="SSF46785">
    <property type="entry name" value="Winged helix' DNA-binding domain"/>
    <property type="match status" value="1"/>
</dbReference>
<dbReference type="Gene3D" id="1.10.10.10">
    <property type="entry name" value="Winged helix-like DNA-binding domain superfamily/Winged helix DNA-binding domain"/>
    <property type="match status" value="1"/>
</dbReference>
<sequence>MESSSGCLKLAIKIDMLRCFTMVATHGSLSEAADALGRTPSAVSMMLKQFEDHVGSALFETARKSRLTPIGEMILTEARREVAHFENTVSVIEGLARSELGFLRLAVTPSVATTVLPPVIFTFAEMYPKVQIDLRDMDSATIARELDRERADIGIGSLPEIDGMRRTELFSDAFGLVCRKDHPLVANWDQLSWRTMGDQTIIANGLCTQITDPDFAPILARSRLMVPSTASLLGLVRQGVGITVLPQLAVSGALDDLAFLPLVDVTARRTVHLMSRSNNLLMPAAREFLKLISEMQRDGSLVPDLKIQKS</sequence>
<keyword evidence="3" id="KW-0238">DNA-binding</keyword>
<dbReference type="SUPFAM" id="SSF53850">
    <property type="entry name" value="Periplasmic binding protein-like II"/>
    <property type="match status" value="1"/>
</dbReference>
<dbReference type="InterPro" id="IPR036388">
    <property type="entry name" value="WH-like_DNA-bd_sf"/>
</dbReference>
<gene>
    <name evidence="6" type="ORF">ACERZ8_18725</name>
</gene>
<evidence type="ECO:0000259" key="5">
    <source>
        <dbReference type="PROSITE" id="PS50931"/>
    </source>
</evidence>
<dbReference type="InterPro" id="IPR036390">
    <property type="entry name" value="WH_DNA-bd_sf"/>
</dbReference>
<comment type="caution">
    <text evidence="6">The sequence shown here is derived from an EMBL/GenBank/DDBJ whole genome shotgun (WGS) entry which is preliminary data.</text>
</comment>
<evidence type="ECO:0000256" key="4">
    <source>
        <dbReference type="ARBA" id="ARBA00023163"/>
    </source>
</evidence>
<accession>A0ABW8UY20</accession>
<feature type="domain" description="HTH lysR-type" evidence="5">
    <location>
        <begin position="12"/>
        <end position="68"/>
    </location>
</feature>
<keyword evidence="2" id="KW-0805">Transcription regulation</keyword>